<dbReference type="PRINTS" id="PR00344">
    <property type="entry name" value="BCTRLSENSOR"/>
</dbReference>
<dbReference type="InterPro" id="IPR033463">
    <property type="entry name" value="sCache_3"/>
</dbReference>
<keyword evidence="9 16" id="KW-0418">Kinase</keyword>
<feature type="domain" description="Histidine kinase" evidence="15">
    <location>
        <begin position="333"/>
        <end position="524"/>
    </location>
</feature>
<evidence type="ECO:0000256" key="7">
    <source>
        <dbReference type="ARBA" id="ARBA00022692"/>
    </source>
</evidence>
<evidence type="ECO:0000313" key="16">
    <source>
        <dbReference type="EMBL" id="KHF39498.1"/>
    </source>
</evidence>
<dbReference type="InterPro" id="IPR016120">
    <property type="entry name" value="Sig_transdc_His_kin_SpoOB"/>
</dbReference>
<dbReference type="InterPro" id="IPR035965">
    <property type="entry name" value="PAS-like_dom_sf"/>
</dbReference>
<dbReference type="SUPFAM" id="SSF55890">
    <property type="entry name" value="Sporulation response regulatory protein Spo0B"/>
    <property type="match status" value="1"/>
</dbReference>
<dbReference type="Gene3D" id="3.30.450.20">
    <property type="entry name" value="PAS domain"/>
    <property type="match status" value="2"/>
</dbReference>
<keyword evidence="7 14" id="KW-0812">Transmembrane</keyword>
<name>A0A0B0IAC3_9BACI</name>
<dbReference type="InterPro" id="IPR050980">
    <property type="entry name" value="2C_sensor_his_kinase"/>
</dbReference>
<dbReference type="InterPro" id="IPR005467">
    <property type="entry name" value="His_kinase_dom"/>
</dbReference>
<dbReference type="eggNOG" id="COG3290">
    <property type="taxonomic scope" value="Bacteria"/>
</dbReference>
<organism evidence="16 17">
    <name type="scientific">Halalkalibacter okhensis</name>
    <dbReference type="NCBI Taxonomy" id="333138"/>
    <lineage>
        <taxon>Bacteria</taxon>
        <taxon>Bacillati</taxon>
        <taxon>Bacillota</taxon>
        <taxon>Bacilli</taxon>
        <taxon>Bacillales</taxon>
        <taxon>Bacillaceae</taxon>
        <taxon>Halalkalibacter</taxon>
    </lineage>
</organism>
<comment type="subcellular location">
    <subcellularLocation>
        <location evidence="2">Cell membrane</location>
        <topology evidence="2">Multi-pass membrane protein</topology>
    </subcellularLocation>
</comment>
<evidence type="ECO:0000313" key="17">
    <source>
        <dbReference type="Proteomes" id="UP000030832"/>
    </source>
</evidence>
<evidence type="ECO:0000256" key="5">
    <source>
        <dbReference type="ARBA" id="ARBA00022553"/>
    </source>
</evidence>
<dbReference type="Pfam" id="PF00989">
    <property type="entry name" value="PAS"/>
    <property type="match status" value="1"/>
</dbReference>
<keyword evidence="5" id="KW-0597">Phosphoprotein</keyword>
<comment type="caution">
    <text evidence="16">The sequence shown here is derived from an EMBL/GenBank/DDBJ whole genome shotgun (WGS) entry which is preliminary data.</text>
</comment>
<keyword evidence="4" id="KW-1003">Cell membrane</keyword>
<dbReference type="EMBL" id="JRJU01000018">
    <property type="protein sequence ID" value="KHF39498.1"/>
    <property type="molecule type" value="Genomic_DNA"/>
</dbReference>
<dbReference type="PANTHER" id="PTHR44936:SF10">
    <property type="entry name" value="SENSOR PROTEIN RSTB"/>
    <property type="match status" value="1"/>
</dbReference>
<dbReference type="EC" id="2.7.13.3" evidence="3"/>
<keyword evidence="17" id="KW-1185">Reference proteome</keyword>
<dbReference type="Gene3D" id="1.10.287.130">
    <property type="match status" value="1"/>
</dbReference>
<dbReference type="SUPFAM" id="SSF103190">
    <property type="entry name" value="Sensory domain-like"/>
    <property type="match status" value="1"/>
</dbReference>
<dbReference type="GO" id="GO:0005524">
    <property type="term" value="F:ATP binding"/>
    <property type="evidence" value="ECO:0007669"/>
    <property type="project" value="UniProtKB-KW"/>
</dbReference>
<keyword evidence="12" id="KW-0902">Two-component regulatory system</keyword>
<evidence type="ECO:0000256" key="14">
    <source>
        <dbReference type="SAM" id="Phobius"/>
    </source>
</evidence>
<reference evidence="16 17" key="1">
    <citation type="submission" date="2014-09" db="EMBL/GenBank/DDBJ databases">
        <title>Genome sequencing and annotation of Bacillus Okhensis strain Kh10-101T.</title>
        <authorList>
            <person name="Prakash J.S."/>
        </authorList>
    </citation>
    <scope>NUCLEOTIDE SEQUENCE [LARGE SCALE GENOMIC DNA]</scope>
    <source>
        <strain evidence="17">Kh10-101T</strain>
    </source>
</reference>
<evidence type="ECO:0000256" key="2">
    <source>
        <dbReference type="ARBA" id="ARBA00004651"/>
    </source>
</evidence>
<evidence type="ECO:0000256" key="12">
    <source>
        <dbReference type="ARBA" id="ARBA00023012"/>
    </source>
</evidence>
<dbReference type="STRING" id="333138.LQ50_14650"/>
<keyword evidence="10" id="KW-0067">ATP-binding</keyword>
<proteinExistence type="predicted"/>
<dbReference type="Proteomes" id="UP000030832">
    <property type="component" value="Unassembled WGS sequence"/>
</dbReference>
<evidence type="ECO:0000256" key="4">
    <source>
        <dbReference type="ARBA" id="ARBA00022475"/>
    </source>
</evidence>
<evidence type="ECO:0000256" key="11">
    <source>
        <dbReference type="ARBA" id="ARBA00022989"/>
    </source>
</evidence>
<dbReference type="GO" id="GO:0006355">
    <property type="term" value="P:regulation of DNA-templated transcription"/>
    <property type="evidence" value="ECO:0007669"/>
    <property type="project" value="InterPro"/>
</dbReference>
<sequence length="530" mass="58896">MKKFKMRTIILWLVCIVVLLSLLFTDLLVSRSINDNSIRYEEEKALTVARIVAQSEIVQKGLNEKEPEQVQQYANDVLQAADVLFVVVMDMNGIRYSHPNHELVGLPFEGGDEARVFEDEEYSSISEGTLTTSLRTFTPVINERNEQIGAVAVGISLEHIQQMINQNHRNIILGSLLGLLVGLIGALLIVKYIKKTLYGLEPPEIAKILEERNAMLHSVHEGIIAVDREGKIALVNKSASKLFEKAGLPPEPIGMNVTEYLPMNGLERVLKTGKQELGEEIKINDISILVNRVPLIVDNKVIGAISTLRDKTEINELAQQLTGVKLYVDALRAQSHEVKNNLHVILGMVRMGAYEQLKAFILDLVDHKNHEIGQVTDIQDAVLSGFLLGKLSYARECGVRLSIKSQNVIPKSKSVDVNHKIITILGNLINNSIEAVEDRTIKSVDVVLSFKESRLTLEVKDTGPGIKTNDLENMFEKGFSTKGEERGYGLALVKASIDDLKGRITIDTFSGNGTTILVEIPYETEENFID</sequence>
<evidence type="ECO:0000259" key="15">
    <source>
        <dbReference type="PROSITE" id="PS50109"/>
    </source>
</evidence>
<dbReference type="SUPFAM" id="SSF55874">
    <property type="entry name" value="ATPase domain of HSP90 chaperone/DNA topoisomerase II/histidine kinase"/>
    <property type="match status" value="1"/>
</dbReference>
<evidence type="ECO:0000256" key="9">
    <source>
        <dbReference type="ARBA" id="ARBA00022777"/>
    </source>
</evidence>
<keyword evidence="11 14" id="KW-1133">Transmembrane helix</keyword>
<dbReference type="SMART" id="SM00387">
    <property type="entry name" value="HATPase_c"/>
    <property type="match status" value="1"/>
</dbReference>
<evidence type="ECO:0000256" key="10">
    <source>
        <dbReference type="ARBA" id="ARBA00022840"/>
    </source>
</evidence>
<dbReference type="SMART" id="SM00091">
    <property type="entry name" value="PAS"/>
    <property type="match status" value="1"/>
</dbReference>
<dbReference type="GO" id="GO:0005886">
    <property type="term" value="C:plasma membrane"/>
    <property type="evidence" value="ECO:0007669"/>
    <property type="project" value="UniProtKB-SubCell"/>
</dbReference>
<keyword evidence="13 14" id="KW-0472">Membrane</keyword>
<evidence type="ECO:0000256" key="3">
    <source>
        <dbReference type="ARBA" id="ARBA00012438"/>
    </source>
</evidence>
<dbReference type="Gene3D" id="3.30.565.10">
    <property type="entry name" value="Histidine kinase-like ATPase, C-terminal domain"/>
    <property type="match status" value="1"/>
</dbReference>
<dbReference type="InterPro" id="IPR004358">
    <property type="entry name" value="Sig_transdc_His_kin-like_C"/>
</dbReference>
<dbReference type="InterPro" id="IPR003594">
    <property type="entry name" value="HATPase_dom"/>
</dbReference>
<dbReference type="AlphaFoldDB" id="A0A0B0IAC3"/>
<accession>A0A0B0IAC3</accession>
<dbReference type="InterPro" id="IPR000014">
    <property type="entry name" value="PAS"/>
</dbReference>
<dbReference type="NCBIfam" id="NF008298">
    <property type="entry name" value="PRK11086.1"/>
    <property type="match status" value="1"/>
</dbReference>
<comment type="catalytic activity">
    <reaction evidence="1">
        <text>ATP + protein L-histidine = ADP + protein N-phospho-L-histidine.</text>
        <dbReference type="EC" id="2.7.13.3"/>
    </reaction>
</comment>
<dbReference type="FunFam" id="3.30.450.20:FF:000018">
    <property type="entry name" value="Sensor histidine kinase DcuS"/>
    <property type="match status" value="1"/>
</dbReference>
<dbReference type="InterPro" id="IPR029151">
    <property type="entry name" value="Sensor-like_sf"/>
</dbReference>
<keyword evidence="6 16" id="KW-0808">Transferase</keyword>
<evidence type="ECO:0000256" key="6">
    <source>
        <dbReference type="ARBA" id="ARBA00022679"/>
    </source>
</evidence>
<dbReference type="CDD" id="cd00130">
    <property type="entry name" value="PAS"/>
    <property type="match status" value="1"/>
</dbReference>
<dbReference type="PANTHER" id="PTHR44936">
    <property type="entry name" value="SENSOR PROTEIN CREC"/>
    <property type="match status" value="1"/>
</dbReference>
<feature type="transmembrane region" description="Helical" evidence="14">
    <location>
        <begin position="171"/>
        <end position="190"/>
    </location>
</feature>
<dbReference type="InterPro" id="IPR013767">
    <property type="entry name" value="PAS_fold"/>
</dbReference>
<dbReference type="InterPro" id="IPR036890">
    <property type="entry name" value="HATPase_C_sf"/>
</dbReference>
<dbReference type="GO" id="GO:0000155">
    <property type="term" value="F:phosphorelay sensor kinase activity"/>
    <property type="evidence" value="ECO:0007669"/>
    <property type="project" value="InterPro"/>
</dbReference>
<keyword evidence="8" id="KW-0547">Nucleotide-binding</keyword>
<protein>
    <recommendedName>
        <fullName evidence="3">histidine kinase</fullName>
        <ecNumber evidence="3">2.7.13.3</ecNumber>
    </recommendedName>
</protein>
<dbReference type="PROSITE" id="PS50109">
    <property type="entry name" value="HIS_KIN"/>
    <property type="match status" value="1"/>
</dbReference>
<gene>
    <name evidence="16" type="ORF">LQ50_14650</name>
</gene>
<dbReference type="Pfam" id="PF02518">
    <property type="entry name" value="HATPase_c"/>
    <property type="match status" value="1"/>
</dbReference>
<dbReference type="SUPFAM" id="SSF55785">
    <property type="entry name" value="PYP-like sensor domain (PAS domain)"/>
    <property type="match status" value="1"/>
</dbReference>
<evidence type="ECO:0000256" key="8">
    <source>
        <dbReference type="ARBA" id="ARBA00022741"/>
    </source>
</evidence>
<evidence type="ECO:0000256" key="1">
    <source>
        <dbReference type="ARBA" id="ARBA00000085"/>
    </source>
</evidence>
<dbReference type="Pfam" id="PF17203">
    <property type="entry name" value="sCache_3_2"/>
    <property type="match status" value="1"/>
</dbReference>
<evidence type="ECO:0000256" key="13">
    <source>
        <dbReference type="ARBA" id="ARBA00023136"/>
    </source>
</evidence>